<feature type="transmembrane region" description="Helical" evidence="1">
    <location>
        <begin position="21"/>
        <end position="44"/>
    </location>
</feature>
<protein>
    <recommendedName>
        <fullName evidence="4">G protein-coupled receptor</fullName>
    </recommendedName>
</protein>
<feature type="transmembrane region" description="Helical" evidence="1">
    <location>
        <begin position="115"/>
        <end position="138"/>
    </location>
</feature>
<evidence type="ECO:0000313" key="3">
    <source>
        <dbReference type="Proteomes" id="UP000005239"/>
    </source>
</evidence>
<feature type="transmembrane region" description="Helical" evidence="1">
    <location>
        <begin position="203"/>
        <end position="221"/>
    </location>
</feature>
<reference evidence="2" key="2">
    <citation type="submission" date="2022-06" db="UniProtKB">
        <authorList>
            <consortium name="EnsemblMetazoa"/>
        </authorList>
    </citation>
    <scope>IDENTIFICATION</scope>
    <source>
        <strain evidence="2">PS312</strain>
    </source>
</reference>
<feature type="transmembrane region" description="Helical" evidence="1">
    <location>
        <begin position="150"/>
        <end position="170"/>
    </location>
</feature>
<gene>
    <name evidence="2" type="primary">WBGene00279816</name>
</gene>
<feature type="transmembrane region" description="Helical" evidence="1">
    <location>
        <begin position="272"/>
        <end position="291"/>
    </location>
</feature>
<keyword evidence="1" id="KW-1133">Transmembrane helix</keyword>
<keyword evidence="1" id="KW-0472">Membrane</keyword>
<keyword evidence="3" id="KW-1185">Reference proteome</keyword>
<keyword evidence="1" id="KW-0812">Transmembrane</keyword>
<evidence type="ECO:0008006" key="4">
    <source>
        <dbReference type="Google" id="ProtNLM"/>
    </source>
</evidence>
<proteinExistence type="predicted"/>
<dbReference type="EnsemblMetazoa" id="PPA41447.1">
    <property type="protein sequence ID" value="PPA41447.1"/>
    <property type="gene ID" value="WBGene00279816"/>
</dbReference>
<dbReference type="AlphaFoldDB" id="A0A8R1UXS1"/>
<feature type="transmembrane region" description="Helical" evidence="1">
    <location>
        <begin position="241"/>
        <end position="260"/>
    </location>
</feature>
<evidence type="ECO:0000256" key="1">
    <source>
        <dbReference type="SAM" id="Phobius"/>
    </source>
</evidence>
<name>A0A8R1UXS1_PRIPA</name>
<dbReference type="Proteomes" id="UP000005239">
    <property type="component" value="Unassembled WGS sequence"/>
</dbReference>
<organism evidence="2 3">
    <name type="scientific">Pristionchus pacificus</name>
    <name type="common">Parasitic nematode worm</name>
    <dbReference type="NCBI Taxonomy" id="54126"/>
    <lineage>
        <taxon>Eukaryota</taxon>
        <taxon>Metazoa</taxon>
        <taxon>Ecdysozoa</taxon>
        <taxon>Nematoda</taxon>
        <taxon>Chromadorea</taxon>
        <taxon>Rhabditida</taxon>
        <taxon>Rhabditina</taxon>
        <taxon>Diplogasteromorpha</taxon>
        <taxon>Diplogasteroidea</taxon>
        <taxon>Neodiplogasteridae</taxon>
        <taxon>Pristionchus</taxon>
    </lineage>
</organism>
<dbReference type="Gene3D" id="1.20.1070.10">
    <property type="entry name" value="Rhodopsin 7-helix transmembrane proteins"/>
    <property type="match status" value="1"/>
</dbReference>
<evidence type="ECO:0000313" key="2">
    <source>
        <dbReference type="EnsemblMetazoa" id="PPA41447.1"/>
    </source>
</evidence>
<reference evidence="3" key="1">
    <citation type="journal article" date="2008" name="Nat. Genet.">
        <title>The Pristionchus pacificus genome provides a unique perspective on nematode lifestyle and parasitism.</title>
        <authorList>
            <person name="Dieterich C."/>
            <person name="Clifton S.W."/>
            <person name="Schuster L.N."/>
            <person name="Chinwalla A."/>
            <person name="Delehaunty K."/>
            <person name="Dinkelacker I."/>
            <person name="Fulton L."/>
            <person name="Fulton R."/>
            <person name="Godfrey J."/>
            <person name="Minx P."/>
            <person name="Mitreva M."/>
            <person name="Roeseler W."/>
            <person name="Tian H."/>
            <person name="Witte H."/>
            <person name="Yang S.P."/>
            <person name="Wilson R.K."/>
            <person name="Sommer R.J."/>
        </authorList>
    </citation>
    <scope>NUCLEOTIDE SEQUENCE [LARGE SCALE GENOMIC DNA]</scope>
    <source>
        <strain evidence="3">PS312</strain>
    </source>
</reference>
<sequence length="329" mass="37872">MPELETCLRGGFQGPSFANRLTVGIPMAVFTAVGLQFNIVLWRIITIQKDVIESNFRRHVISLIGANVGGYHIFVKKFTTITGFNLTAIFSLLPITFFGLSYPDWMLIATSTPDSFFYLVHLYTNFTVTLDRFLLFAAPSVYEHLNGRNHFALVLLPWLVAGWVIGHSTFLGCYKRFNAYQLRFQFDCADCPFYPSFNSYVSLYLPVAIFALYFVIFFLIFRKKITMGSKLSLKNRDFAIVLQFLIMFLIQLAGNLFFYLNFSSDVILESVIRLSASCWTSYSNPIVMFVFNNRIRRSYLAWGRKLWIFKRHLLDNCNTGSVRAISTTV</sequence>
<accession>A0A8R1UXS1</accession>
<feature type="transmembrane region" description="Helical" evidence="1">
    <location>
        <begin position="81"/>
        <end position="103"/>
    </location>
</feature>